<dbReference type="EMBL" id="FNCE01000005">
    <property type="protein sequence ID" value="SDG10627.1"/>
    <property type="molecule type" value="Genomic_DNA"/>
</dbReference>
<evidence type="ECO:0000256" key="1">
    <source>
        <dbReference type="ARBA" id="ARBA00004886"/>
    </source>
</evidence>
<proteinExistence type="predicted"/>
<reference evidence="4 5" key="1">
    <citation type="submission" date="2016-10" db="EMBL/GenBank/DDBJ databases">
        <authorList>
            <person name="de Groot N.N."/>
        </authorList>
    </citation>
    <scope>NUCLEOTIDE SEQUENCE [LARGE SCALE GENOMIC DNA]</scope>
    <source>
        <strain evidence="4 5">DSM 25584</strain>
    </source>
</reference>
<comment type="pathway">
    <text evidence="1">Cofactor biosynthesis; pyrroloquinoline quinone biosynthesis.</text>
</comment>
<dbReference type="Pfam" id="PF05402">
    <property type="entry name" value="PqqD"/>
    <property type="match status" value="1"/>
</dbReference>
<evidence type="ECO:0000256" key="2">
    <source>
        <dbReference type="ARBA" id="ARBA00011741"/>
    </source>
</evidence>
<sequence>MSAGLTRASVPRLAAGVRLQHSRARGGTVLLAPERVFTPDAVAVEVLELLDGARSVADVAAVLAASYDADAATIERDVLALLADLADKGVIAA</sequence>
<keyword evidence="3" id="KW-0884">PQQ biosynthesis</keyword>
<accession>A0A1G7RIM4</accession>
<dbReference type="GO" id="GO:0018189">
    <property type="term" value="P:pyrroloquinoline quinone biosynthetic process"/>
    <property type="evidence" value="ECO:0007669"/>
    <property type="project" value="UniProtKB-UniPathway"/>
</dbReference>
<organism evidence="4 5">
    <name type="scientific">Limimonas halophila</name>
    <dbReference type="NCBI Taxonomy" id="1082479"/>
    <lineage>
        <taxon>Bacteria</taxon>
        <taxon>Pseudomonadati</taxon>
        <taxon>Pseudomonadota</taxon>
        <taxon>Alphaproteobacteria</taxon>
        <taxon>Rhodospirillales</taxon>
        <taxon>Rhodovibrionaceae</taxon>
        <taxon>Limimonas</taxon>
    </lineage>
</organism>
<dbReference type="OrthoDB" id="7995890at2"/>
<evidence type="ECO:0000313" key="4">
    <source>
        <dbReference type="EMBL" id="SDG10627.1"/>
    </source>
</evidence>
<dbReference type="UniPathway" id="UPA00539"/>
<evidence type="ECO:0000313" key="5">
    <source>
        <dbReference type="Proteomes" id="UP000199415"/>
    </source>
</evidence>
<dbReference type="AlphaFoldDB" id="A0A1G7RIM4"/>
<dbReference type="RefSeq" id="WP_090019776.1">
    <property type="nucleotide sequence ID" value="NZ_FNCE01000005.1"/>
</dbReference>
<name>A0A1G7RIM4_9PROT</name>
<dbReference type="InterPro" id="IPR022479">
    <property type="entry name" value="PqqD_bac"/>
</dbReference>
<dbReference type="InterPro" id="IPR008792">
    <property type="entry name" value="PQQD"/>
</dbReference>
<evidence type="ECO:0000256" key="3">
    <source>
        <dbReference type="ARBA" id="ARBA00022905"/>
    </source>
</evidence>
<comment type="subunit">
    <text evidence="2">Monomer. Interacts with PqqE.</text>
</comment>
<dbReference type="NCBIfam" id="TIGR03859">
    <property type="entry name" value="PQQ_PqqD"/>
    <property type="match status" value="1"/>
</dbReference>
<dbReference type="Gene3D" id="1.10.10.1150">
    <property type="entry name" value="Coenzyme PQQ synthesis protein D (PqqD)"/>
    <property type="match status" value="1"/>
</dbReference>
<keyword evidence="5" id="KW-1185">Reference proteome</keyword>
<protein>
    <submittedName>
        <fullName evidence="4">Pyrroloquinoline quinone biosynthesis protein D</fullName>
    </submittedName>
</protein>
<dbReference type="InterPro" id="IPR041881">
    <property type="entry name" value="PqqD_sf"/>
</dbReference>
<dbReference type="Proteomes" id="UP000199415">
    <property type="component" value="Unassembled WGS sequence"/>
</dbReference>
<gene>
    <name evidence="4" type="ORF">SAMN05216241_105148</name>
</gene>
<dbReference type="STRING" id="1082479.SAMN05216241_105148"/>
<dbReference type="GO" id="GO:0048038">
    <property type="term" value="F:quinone binding"/>
    <property type="evidence" value="ECO:0007669"/>
    <property type="project" value="InterPro"/>
</dbReference>